<dbReference type="EMBL" id="CP144697">
    <property type="protein sequence ID" value="WVZ15956.1"/>
    <property type="molecule type" value="Genomic_DNA"/>
</dbReference>
<accession>A0AAQ3NT31</accession>
<evidence type="ECO:0000256" key="7">
    <source>
        <dbReference type="ARBA" id="ARBA00023180"/>
    </source>
</evidence>
<proteinExistence type="predicted"/>
<dbReference type="InterPro" id="IPR046956">
    <property type="entry name" value="RLP23-like"/>
</dbReference>
<evidence type="ECO:0000313" key="8">
    <source>
        <dbReference type="EMBL" id="WVZ15956.1"/>
    </source>
</evidence>
<dbReference type="Pfam" id="PF00560">
    <property type="entry name" value="LRR_1"/>
    <property type="match status" value="1"/>
</dbReference>
<dbReference type="AlphaFoldDB" id="A0AAQ3NT31"/>
<evidence type="ECO:0000256" key="1">
    <source>
        <dbReference type="ARBA" id="ARBA00004479"/>
    </source>
</evidence>
<keyword evidence="6" id="KW-0675">Receptor</keyword>
<dbReference type="PANTHER" id="PTHR48063">
    <property type="entry name" value="LRR RECEPTOR-LIKE KINASE"/>
    <property type="match status" value="1"/>
</dbReference>
<comment type="subcellular location">
    <subcellularLocation>
        <location evidence="1">Membrane</location>
        <topology evidence="1">Single-pass type I membrane protein</topology>
    </subcellularLocation>
</comment>
<keyword evidence="4" id="KW-1133">Transmembrane helix</keyword>
<evidence type="ECO:0000256" key="3">
    <source>
        <dbReference type="ARBA" id="ARBA00022729"/>
    </source>
</evidence>
<keyword evidence="3" id="KW-0732">Signal</keyword>
<protein>
    <submittedName>
        <fullName evidence="8">Uncharacterized protein</fullName>
    </submittedName>
</protein>
<dbReference type="InterPro" id="IPR001611">
    <property type="entry name" value="Leu-rich_rpt"/>
</dbReference>
<keyword evidence="2" id="KW-0812">Transmembrane</keyword>
<dbReference type="GO" id="GO:0016020">
    <property type="term" value="C:membrane"/>
    <property type="evidence" value="ECO:0007669"/>
    <property type="project" value="UniProtKB-SubCell"/>
</dbReference>
<evidence type="ECO:0000256" key="4">
    <source>
        <dbReference type="ARBA" id="ARBA00022989"/>
    </source>
</evidence>
<sequence length="167" mass="19147">MKMNFSNIFIWIIVFDHFLWVSRCGIGYPRLVVYIPYERESFLKLKHHRKHSSNRLSSWNSDRSQWNNIASGGAKLHRSIQFPSSDESVGYPFNKEVFEEGYGGEINPCLVDDFKHFNYLDFRDNLFQTIPIPSFVATITSLTHLNLSNAGIIGSLPSQIGNLSDSV</sequence>
<dbReference type="Proteomes" id="UP001374535">
    <property type="component" value="Chromosome 4"/>
</dbReference>
<dbReference type="Gene3D" id="3.80.10.10">
    <property type="entry name" value="Ribonuclease Inhibitor"/>
    <property type="match status" value="1"/>
</dbReference>
<dbReference type="PANTHER" id="PTHR48063:SF63">
    <property type="entry name" value="LEUCINE-RICH RECEPTOR-LIKE KINASE FAMILY PROTEIN"/>
    <property type="match status" value="1"/>
</dbReference>
<keyword evidence="7" id="KW-0325">Glycoprotein</keyword>
<organism evidence="8 9">
    <name type="scientific">Vigna mungo</name>
    <name type="common">Black gram</name>
    <name type="synonym">Phaseolus mungo</name>
    <dbReference type="NCBI Taxonomy" id="3915"/>
    <lineage>
        <taxon>Eukaryota</taxon>
        <taxon>Viridiplantae</taxon>
        <taxon>Streptophyta</taxon>
        <taxon>Embryophyta</taxon>
        <taxon>Tracheophyta</taxon>
        <taxon>Spermatophyta</taxon>
        <taxon>Magnoliopsida</taxon>
        <taxon>eudicotyledons</taxon>
        <taxon>Gunneridae</taxon>
        <taxon>Pentapetalae</taxon>
        <taxon>rosids</taxon>
        <taxon>fabids</taxon>
        <taxon>Fabales</taxon>
        <taxon>Fabaceae</taxon>
        <taxon>Papilionoideae</taxon>
        <taxon>50 kb inversion clade</taxon>
        <taxon>NPAAA clade</taxon>
        <taxon>indigoferoid/millettioid clade</taxon>
        <taxon>Phaseoleae</taxon>
        <taxon>Vigna</taxon>
    </lineage>
</organism>
<evidence type="ECO:0000313" key="9">
    <source>
        <dbReference type="Proteomes" id="UP001374535"/>
    </source>
</evidence>
<dbReference type="InterPro" id="IPR032675">
    <property type="entry name" value="LRR_dom_sf"/>
</dbReference>
<evidence type="ECO:0000256" key="2">
    <source>
        <dbReference type="ARBA" id="ARBA00022692"/>
    </source>
</evidence>
<dbReference type="SUPFAM" id="SSF52058">
    <property type="entry name" value="L domain-like"/>
    <property type="match status" value="1"/>
</dbReference>
<keyword evidence="9" id="KW-1185">Reference proteome</keyword>
<name>A0AAQ3NT31_VIGMU</name>
<reference evidence="8 9" key="1">
    <citation type="journal article" date="2023" name="Life. Sci Alliance">
        <title>Evolutionary insights into 3D genome organization and epigenetic landscape of Vigna mungo.</title>
        <authorList>
            <person name="Junaid A."/>
            <person name="Singh B."/>
            <person name="Bhatia S."/>
        </authorList>
    </citation>
    <scope>NUCLEOTIDE SEQUENCE [LARGE SCALE GENOMIC DNA]</scope>
    <source>
        <strain evidence="8">Urdbean</strain>
    </source>
</reference>
<evidence type="ECO:0000256" key="6">
    <source>
        <dbReference type="ARBA" id="ARBA00023170"/>
    </source>
</evidence>
<feature type="non-terminal residue" evidence="8">
    <location>
        <position position="167"/>
    </location>
</feature>
<gene>
    <name evidence="8" type="ORF">V8G54_013522</name>
</gene>
<keyword evidence="5" id="KW-0472">Membrane</keyword>
<evidence type="ECO:0000256" key="5">
    <source>
        <dbReference type="ARBA" id="ARBA00023136"/>
    </source>
</evidence>